<dbReference type="Gene3D" id="3.30.565.10">
    <property type="entry name" value="Histidine kinase-like ATPase, C-terminal domain"/>
    <property type="match status" value="1"/>
</dbReference>
<name>A0ABQ3LUS1_9SPHN</name>
<dbReference type="EMBL" id="BNAQ01000003">
    <property type="protein sequence ID" value="GHH18780.1"/>
    <property type="molecule type" value="Genomic_DNA"/>
</dbReference>
<sequence length="511" mass="56365">MMSDMTQTSQPPLPVAPGWRIDEHARAAAIAEHDIESLRDDAALRRITDFAAALCEVPVGLVSIVEAERQTFLSRTGLDLTETPREMSFCAYAMREDDIMVIPDATQDPRFADNPLVIDGLGIRFYAGVPLVRDDGIPLGSLCVIDTVPRAGLTALQRQGLKVLAEDVLRRLGDSRSAAASRAAIGDSEGRFRTLADTMPQMVWSTQPDGFHDYYNARWYEFTGVPAGSTDGEGWAGMFHPDDQDRAWAVWQHSLATGEPYQIEYRLRRHDGQYRWTLGRALPIFDDTGAIVRWFGTCTDIHEAKLASEEREVVAQELSHRIKNIFAVISGLIGFSARANPGFATVADDLRARVIALGRAHDFVRPHSAQSRPVADQTSLQGLLAELFEPYQSRTASRITISGDDVAIDDRSATPIALLFHELATNATKYGALYNDDGAILVHSRRVGDRIVIEWRERGGPMVQAPAKTGFGSQLIELSAVRQLAGTVAQRWERSGLEVEITLPESSLSRN</sequence>
<evidence type="ECO:0000256" key="3">
    <source>
        <dbReference type="ARBA" id="ARBA00022543"/>
    </source>
</evidence>
<evidence type="ECO:0000256" key="8">
    <source>
        <dbReference type="ARBA" id="ARBA00022679"/>
    </source>
</evidence>
<keyword evidence="10" id="KW-0547">Nucleotide-binding</keyword>
<evidence type="ECO:0000256" key="7">
    <source>
        <dbReference type="ARBA" id="ARBA00022643"/>
    </source>
</evidence>
<dbReference type="PROSITE" id="PS50112">
    <property type="entry name" value="PAS"/>
    <property type="match status" value="1"/>
</dbReference>
<dbReference type="InterPro" id="IPR035965">
    <property type="entry name" value="PAS-like_dom_sf"/>
</dbReference>
<keyword evidence="5" id="KW-0716">Sensory transduction</keyword>
<keyword evidence="7" id="KW-0288">FMN</keyword>
<evidence type="ECO:0000256" key="2">
    <source>
        <dbReference type="ARBA" id="ARBA00012438"/>
    </source>
</evidence>
<dbReference type="SUPFAM" id="SSF55781">
    <property type="entry name" value="GAF domain-like"/>
    <property type="match status" value="1"/>
</dbReference>
<dbReference type="SMART" id="SM00086">
    <property type="entry name" value="PAC"/>
    <property type="match status" value="1"/>
</dbReference>
<comment type="catalytic activity">
    <reaction evidence="1">
        <text>ATP + protein L-histidine = ADP + protein N-phospho-L-histidine.</text>
        <dbReference type="EC" id="2.7.13.3"/>
    </reaction>
</comment>
<evidence type="ECO:0000256" key="15">
    <source>
        <dbReference type="ARBA" id="ARBA00023170"/>
    </source>
</evidence>
<dbReference type="SMART" id="SM00911">
    <property type="entry name" value="HWE_HK"/>
    <property type="match status" value="1"/>
</dbReference>
<dbReference type="SUPFAM" id="SSF55874">
    <property type="entry name" value="ATPase domain of HSP90 chaperone/DNA topoisomerase II/histidine kinase"/>
    <property type="match status" value="1"/>
</dbReference>
<keyword evidence="3" id="KW-0600">Photoreceptor protein</keyword>
<dbReference type="NCBIfam" id="TIGR00229">
    <property type="entry name" value="sensory_box"/>
    <property type="match status" value="1"/>
</dbReference>
<proteinExistence type="predicted"/>
<dbReference type="InterPro" id="IPR011102">
    <property type="entry name" value="Sig_transdc_His_kinase_HWE"/>
</dbReference>
<keyword evidence="11" id="KW-0418">Kinase</keyword>
<dbReference type="InterPro" id="IPR013655">
    <property type="entry name" value="PAS_fold_3"/>
</dbReference>
<keyword evidence="19" id="KW-1185">Reference proteome</keyword>
<dbReference type="CDD" id="cd00130">
    <property type="entry name" value="PAS"/>
    <property type="match status" value="1"/>
</dbReference>
<dbReference type="PROSITE" id="PS50113">
    <property type="entry name" value="PAC"/>
    <property type="match status" value="1"/>
</dbReference>
<comment type="caution">
    <text evidence="18">The sequence shown here is derived from an EMBL/GenBank/DDBJ whole genome shotgun (WGS) entry which is preliminary data.</text>
</comment>
<accession>A0ABQ3LUS1</accession>
<dbReference type="Pfam" id="PF07536">
    <property type="entry name" value="HWE_HK"/>
    <property type="match status" value="1"/>
</dbReference>
<evidence type="ECO:0000256" key="14">
    <source>
        <dbReference type="ARBA" id="ARBA00023026"/>
    </source>
</evidence>
<dbReference type="Gene3D" id="3.30.450.40">
    <property type="match status" value="1"/>
</dbReference>
<dbReference type="PANTHER" id="PTHR41523">
    <property type="entry name" value="TWO-COMPONENT SYSTEM SENSOR PROTEIN"/>
    <property type="match status" value="1"/>
</dbReference>
<dbReference type="Gene3D" id="3.30.450.20">
    <property type="entry name" value="PAS domain"/>
    <property type="match status" value="1"/>
</dbReference>
<feature type="domain" description="PAS" evidence="16">
    <location>
        <begin position="188"/>
        <end position="258"/>
    </location>
</feature>
<evidence type="ECO:0000256" key="5">
    <source>
        <dbReference type="ARBA" id="ARBA00022606"/>
    </source>
</evidence>
<keyword evidence="6" id="KW-0285">Flavoprotein</keyword>
<keyword evidence="13" id="KW-0157">Chromophore</keyword>
<keyword evidence="4" id="KW-0597">Phosphoprotein</keyword>
<gene>
    <name evidence="18" type="ORF">GCM10008023_25110</name>
</gene>
<evidence type="ECO:0000256" key="10">
    <source>
        <dbReference type="ARBA" id="ARBA00022741"/>
    </source>
</evidence>
<keyword evidence="8" id="KW-0808">Transferase</keyword>
<keyword evidence="15" id="KW-0675">Receptor</keyword>
<evidence type="ECO:0000256" key="6">
    <source>
        <dbReference type="ARBA" id="ARBA00022630"/>
    </source>
</evidence>
<dbReference type="InterPro" id="IPR001610">
    <property type="entry name" value="PAC"/>
</dbReference>
<dbReference type="SUPFAM" id="SSF55785">
    <property type="entry name" value="PYP-like sensor domain (PAS domain)"/>
    <property type="match status" value="1"/>
</dbReference>
<keyword evidence="12" id="KW-0067">ATP-binding</keyword>
<dbReference type="InterPro" id="IPR029016">
    <property type="entry name" value="GAF-like_dom_sf"/>
</dbReference>
<evidence type="ECO:0000256" key="9">
    <source>
        <dbReference type="ARBA" id="ARBA00022737"/>
    </source>
</evidence>
<dbReference type="SMART" id="SM00065">
    <property type="entry name" value="GAF"/>
    <property type="match status" value="1"/>
</dbReference>
<keyword evidence="9" id="KW-0677">Repeat</keyword>
<dbReference type="InterPro" id="IPR000014">
    <property type="entry name" value="PAS"/>
</dbReference>
<keyword evidence="14" id="KW-0843">Virulence</keyword>
<protein>
    <recommendedName>
        <fullName evidence="2">histidine kinase</fullName>
        <ecNumber evidence="2">2.7.13.3</ecNumber>
    </recommendedName>
</protein>
<evidence type="ECO:0000256" key="12">
    <source>
        <dbReference type="ARBA" id="ARBA00022840"/>
    </source>
</evidence>
<dbReference type="Proteomes" id="UP000652430">
    <property type="component" value="Unassembled WGS sequence"/>
</dbReference>
<evidence type="ECO:0000259" key="16">
    <source>
        <dbReference type="PROSITE" id="PS50112"/>
    </source>
</evidence>
<evidence type="ECO:0000256" key="1">
    <source>
        <dbReference type="ARBA" id="ARBA00000085"/>
    </source>
</evidence>
<dbReference type="InterPro" id="IPR000700">
    <property type="entry name" value="PAS-assoc_C"/>
</dbReference>
<reference evidence="19" key="1">
    <citation type="journal article" date="2019" name="Int. J. Syst. Evol. Microbiol.">
        <title>The Global Catalogue of Microorganisms (GCM) 10K type strain sequencing project: providing services to taxonomists for standard genome sequencing and annotation.</title>
        <authorList>
            <consortium name="The Broad Institute Genomics Platform"/>
            <consortium name="The Broad Institute Genome Sequencing Center for Infectious Disease"/>
            <person name="Wu L."/>
            <person name="Ma J."/>
        </authorList>
    </citation>
    <scope>NUCLEOTIDE SEQUENCE [LARGE SCALE GENOMIC DNA]</scope>
    <source>
        <strain evidence="19">CGMCC 1.8957</strain>
    </source>
</reference>
<evidence type="ECO:0000256" key="11">
    <source>
        <dbReference type="ARBA" id="ARBA00022777"/>
    </source>
</evidence>
<dbReference type="InterPro" id="IPR036890">
    <property type="entry name" value="HATPase_C_sf"/>
</dbReference>
<evidence type="ECO:0000313" key="19">
    <source>
        <dbReference type="Proteomes" id="UP000652430"/>
    </source>
</evidence>
<dbReference type="Pfam" id="PF01590">
    <property type="entry name" value="GAF"/>
    <property type="match status" value="1"/>
</dbReference>
<organism evidence="18 19">
    <name type="scientific">Sphingomonas glacialis</name>
    <dbReference type="NCBI Taxonomy" id="658225"/>
    <lineage>
        <taxon>Bacteria</taxon>
        <taxon>Pseudomonadati</taxon>
        <taxon>Pseudomonadota</taxon>
        <taxon>Alphaproteobacteria</taxon>
        <taxon>Sphingomonadales</taxon>
        <taxon>Sphingomonadaceae</taxon>
        <taxon>Sphingomonas</taxon>
    </lineage>
</organism>
<evidence type="ECO:0000256" key="4">
    <source>
        <dbReference type="ARBA" id="ARBA00022553"/>
    </source>
</evidence>
<dbReference type="PANTHER" id="PTHR41523:SF8">
    <property type="entry name" value="ETHYLENE RESPONSE SENSOR PROTEIN"/>
    <property type="match status" value="1"/>
</dbReference>
<dbReference type="Pfam" id="PF08447">
    <property type="entry name" value="PAS_3"/>
    <property type="match status" value="1"/>
</dbReference>
<dbReference type="EC" id="2.7.13.3" evidence="2"/>
<evidence type="ECO:0000256" key="13">
    <source>
        <dbReference type="ARBA" id="ARBA00022991"/>
    </source>
</evidence>
<feature type="domain" description="PAC" evidence="17">
    <location>
        <begin position="261"/>
        <end position="313"/>
    </location>
</feature>
<evidence type="ECO:0000313" key="18">
    <source>
        <dbReference type="EMBL" id="GHH18780.1"/>
    </source>
</evidence>
<evidence type="ECO:0000259" key="17">
    <source>
        <dbReference type="PROSITE" id="PS50113"/>
    </source>
</evidence>
<dbReference type="InterPro" id="IPR003018">
    <property type="entry name" value="GAF"/>
</dbReference>